<dbReference type="Pfam" id="PF02759">
    <property type="entry name" value="RUN"/>
    <property type="match status" value="1"/>
</dbReference>
<dbReference type="Pfam" id="PF26030">
    <property type="entry name" value="RUNDC1"/>
    <property type="match status" value="1"/>
</dbReference>
<keyword evidence="3" id="KW-1185">Reference proteome</keyword>
<dbReference type="PROSITE" id="PS50826">
    <property type="entry name" value="RUN"/>
    <property type="match status" value="1"/>
</dbReference>
<comment type="caution">
    <text evidence="2">The sequence shown here is derived from an EMBL/GenBank/DDBJ whole genome shotgun (WGS) entry which is preliminary data.</text>
</comment>
<name>A0A177B9P6_9BILA</name>
<dbReference type="Gene3D" id="1.20.58.900">
    <property type="match status" value="1"/>
</dbReference>
<dbReference type="InterPro" id="IPR004012">
    <property type="entry name" value="Run_dom"/>
</dbReference>
<dbReference type="Proteomes" id="UP000078046">
    <property type="component" value="Unassembled WGS sequence"/>
</dbReference>
<protein>
    <submittedName>
        <fullName evidence="2">RUN domain-containing protein 1</fullName>
    </submittedName>
</protein>
<gene>
    <name evidence="2" type="ORF">A3Q56_01207</name>
</gene>
<dbReference type="InterPro" id="IPR037213">
    <property type="entry name" value="Run_dom_sf"/>
</dbReference>
<dbReference type="OrthoDB" id="10068328at2759"/>
<evidence type="ECO:0000313" key="2">
    <source>
        <dbReference type="EMBL" id="OAF70966.1"/>
    </source>
</evidence>
<dbReference type="EMBL" id="LWCA01000094">
    <property type="protein sequence ID" value="OAF70966.1"/>
    <property type="molecule type" value="Genomic_DNA"/>
</dbReference>
<sequence>MCDSKEDCQKQLTNNMSLIAITSHFAQVQFRLKQIVDSNDSDKVKLIQELEEFAFSGCEMNVKAIHLKSDYNKMITNLKAKIADLETFAYGMGYGDLPTFMILEKHTQLIKQLKKKLNLDLENIIDKDQTDLNNILEKYMQSLLKPNIVQQKLIDQLMTQVRDLEQYIRFISNEKSKFTTVTPTNHFKKDAKNVNLYSVFWSYFSSFIESIIFCTKSHSSIIDLKFNEINIHRHLLESLHLSTSKMITPIRNYMTKPTTKNERKLVRCTIKNFYISLHNILRYGLNYELKDTEYTFSLYPCKDKLQENIVTNSHFWLILLEFYRIEQGDLETIKPSFLLQEAFNIDLSVCNESSDDKIDLLCVIKKAHQGNVLLTKSMATKRLSADFHLRTFIFIALNLKKLSLWIKIIWKSRISILYGKNSFMNSNNCTLFLNTLTKFEEEMKNLTLPLNVLQKYNVNTN</sequence>
<organism evidence="2 3">
    <name type="scientific">Intoshia linei</name>
    <dbReference type="NCBI Taxonomy" id="1819745"/>
    <lineage>
        <taxon>Eukaryota</taxon>
        <taxon>Metazoa</taxon>
        <taxon>Spiralia</taxon>
        <taxon>Lophotrochozoa</taxon>
        <taxon>Mesozoa</taxon>
        <taxon>Orthonectida</taxon>
        <taxon>Rhopaluridae</taxon>
        <taxon>Intoshia</taxon>
    </lineage>
</organism>
<proteinExistence type="predicted"/>
<feature type="domain" description="RUN" evidence="1">
    <location>
        <begin position="264"/>
        <end position="461"/>
    </location>
</feature>
<evidence type="ECO:0000313" key="3">
    <source>
        <dbReference type="Proteomes" id="UP000078046"/>
    </source>
</evidence>
<dbReference type="InterPro" id="IPR058732">
    <property type="entry name" value="RUNDC1_M"/>
</dbReference>
<dbReference type="AlphaFoldDB" id="A0A177B9P6"/>
<evidence type="ECO:0000259" key="1">
    <source>
        <dbReference type="PROSITE" id="PS50826"/>
    </source>
</evidence>
<accession>A0A177B9P6</accession>
<reference evidence="2 3" key="1">
    <citation type="submission" date="2016-04" db="EMBL/GenBank/DDBJ databases">
        <title>The genome of Intoshia linei affirms orthonectids as highly simplified spiralians.</title>
        <authorList>
            <person name="Mikhailov K.V."/>
            <person name="Slusarev G.S."/>
            <person name="Nikitin M.A."/>
            <person name="Logacheva M.D."/>
            <person name="Penin A."/>
            <person name="Aleoshin V."/>
            <person name="Panchin Y.V."/>
        </authorList>
    </citation>
    <scope>NUCLEOTIDE SEQUENCE [LARGE SCALE GENOMIC DNA]</scope>
    <source>
        <strain evidence="2">Intl2013</strain>
        <tissue evidence="2">Whole animal</tissue>
    </source>
</reference>